<evidence type="ECO:0000313" key="1">
    <source>
        <dbReference type="EnsemblMetazoa" id="Aqu2.1.29282_001"/>
    </source>
</evidence>
<reference evidence="1" key="1">
    <citation type="submission" date="2017-05" db="UniProtKB">
        <authorList>
            <consortium name="EnsemblMetazoa"/>
        </authorList>
    </citation>
    <scope>IDENTIFICATION</scope>
</reference>
<name>A0A1X7UPE2_AMPQE</name>
<proteinExistence type="predicted"/>
<organism evidence="1">
    <name type="scientific">Amphimedon queenslandica</name>
    <name type="common">Sponge</name>
    <dbReference type="NCBI Taxonomy" id="400682"/>
    <lineage>
        <taxon>Eukaryota</taxon>
        <taxon>Metazoa</taxon>
        <taxon>Porifera</taxon>
        <taxon>Demospongiae</taxon>
        <taxon>Heteroscleromorpha</taxon>
        <taxon>Haplosclerida</taxon>
        <taxon>Niphatidae</taxon>
        <taxon>Amphimedon</taxon>
    </lineage>
</organism>
<protein>
    <submittedName>
        <fullName evidence="1">Uncharacterized protein</fullName>
    </submittedName>
</protein>
<sequence>MSSLFISYLTVGASAHIFLEVHARGWDCRLWVLNWSPIITFGSRMECRTECNVVKLGLELKNYANLEHKLFTVSHIWNNLIWNFYNNNLEFSISLDHCKQIKPGILIGSDQYWSLLTG</sequence>
<dbReference type="EnsemblMetazoa" id="Aqu2.1.29282_001">
    <property type="protein sequence ID" value="Aqu2.1.29282_001"/>
    <property type="gene ID" value="Aqu2.1.29282"/>
</dbReference>
<accession>A0A1X7UPE2</accession>
<dbReference type="AlphaFoldDB" id="A0A1X7UPE2"/>
<dbReference type="InParanoid" id="A0A1X7UPE2"/>